<accession>C0EIS9</accession>
<comment type="caution">
    <text evidence="2">The sequence shown here is derived from an EMBL/GenBank/DDBJ whole genome shotgun (WGS) entry which is preliminary data.</text>
</comment>
<keyword evidence="3" id="KW-1185">Reference proteome</keyword>
<dbReference type="Proteomes" id="UP000003340">
    <property type="component" value="Unassembled WGS sequence"/>
</dbReference>
<dbReference type="InterPro" id="IPR032111">
    <property type="entry name" value="Clostridium_phage_holin"/>
</dbReference>
<feature type="transmembrane region" description="Helical" evidence="1">
    <location>
        <begin position="37"/>
        <end position="58"/>
    </location>
</feature>
<dbReference type="EMBL" id="ACEC01000130">
    <property type="protein sequence ID" value="EEG28590.1"/>
    <property type="molecule type" value="Genomic_DNA"/>
</dbReference>
<evidence type="ECO:0000256" key="1">
    <source>
        <dbReference type="SAM" id="Phobius"/>
    </source>
</evidence>
<reference evidence="2 3" key="2">
    <citation type="submission" date="2009-02" db="EMBL/GenBank/DDBJ databases">
        <title>Draft genome sequence of Clostridium methylpentosum (DSM 5476).</title>
        <authorList>
            <person name="Sudarsanam P."/>
            <person name="Ley R."/>
            <person name="Guruge J."/>
            <person name="Turnbaugh P.J."/>
            <person name="Mahowald M."/>
            <person name="Liep D."/>
            <person name="Gordon J."/>
        </authorList>
    </citation>
    <scope>NUCLEOTIDE SEQUENCE [LARGE SCALE GENOMIC DNA]</scope>
    <source>
        <strain evidence="2 3">DSM 5476</strain>
    </source>
</reference>
<feature type="transmembrane region" description="Helical" evidence="1">
    <location>
        <begin position="64"/>
        <end position="84"/>
    </location>
</feature>
<keyword evidence="1" id="KW-0472">Membrane</keyword>
<dbReference type="STRING" id="537013.CLOSTMETH_03774"/>
<reference evidence="2 3" key="1">
    <citation type="submission" date="2009-01" db="EMBL/GenBank/DDBJ databases">
        <authorList>
            <person name="Fulton L."/>
            <person name="Clifton S."/>
            <person name="Fulton B."/>
            <person name="Xu J."/>
            <person name="Minx P."/>
            <person name="Pepin K.H."/>
            <person name="Johnson M."/>
            <person name="Bhonagiri V."/>
            <person name="Nash W.E."/>
            <person name="Mardis E.R."/>
            <person name="Wilson R.K."/>
        </authorList>
    </citation>
    <scope>NUCLEOTIDE SEQUENCE [LARGE SCALE GENOMIC DNA]</scope>
    <source>
        <strain evidence="2 3">DSM 5476</strain>
    </source>
</reference>
<dbReference type="AlphaFoldDB" id="C0EIS9"/>
<evidence type="ECO:0000313" key="3">
    <source>
        <dbReference type="Proteomes" id="UP000003340"/>
    </source>
</evidence>
<dbReference type="Pfam" id="PF16079">
    <property type="entry name" value="Phage_holin_5_2"/>
    <property type="match status" value="1"/>
</dbReference>
<gene>
    <name evidence="2" type="ORF">CLOSTMETH_03774</name>
</gene>
<keyword evidence="1" id="KW-1133">Transmembrane helix</keyword>
<sequence length="96" mass="10309">MDMTQYIKPELLVLIPVCLIIGLVIKHTEAVGNKYIPLINGIVTIVLSAIWIVSTTPFVDAQSVASAIFIAIIQGVLCAGAATYGNQLIKQAKKEE</sequence>
<evidence type="ECO:0000313" key="2">
    <source>
        <dbReference type="EMBL" id="EEG28590.1"/>
    </source>
</evidence>
<proteinExistence type="predicted"/>
<protein>
    <recommendedName>
        <fullName evidence="4">Holin</fullName>
    </recommendedName>
</protein>
<name>C0EIS9_9FIRM</name>
<dbReference type="eggNOG" id="ENOG5032SA4">
    <property type="taxonomic scope" value="Bacteria"/>
</dbReference>
<keyword evidence="1" id="KW-0812">Transmembrane</keyword>
<organism evidence="2 3">
    <name type="scientific">[Clostridium] methylpentosum DSM 5476</name>
    <dbReference type="NCBI Taxonomy" id="537013"/>
    <lineage>
        <taxon>Bacteria</taxon>
        <taxon>Bacillati</taxon>
        <taxon>Bacillota</taxon>
        <taxon>Clostridia</taxon>
        <taxon>Eubacteriales</taxon>
        <taxon>Oscillospiraceae</taxon>
        <taxon>Oscillospiraceae incertae sedis</taxon>
    </lineage>
</organism>
<evidence type="ECO:0008006" key="4">
    <source>
        <dbReference type="Google" id="ProtNLM"/>
    </source>
</evidence>
<dbReference type="HOGENOM" id="CLU_168120_0_0_9"/>
<feature type="transmembrane region" description="Helical" evidence="1">
    <location>
        <begin position="6"/>
        <end position="25"/>
    </location>
</feature>